<dbReference type="Gene3D" id="1.20.225.20">
    <property type="entry name" value="Ub domain-containing protein, DC-UbP/UBTD2, N-terminal domain"/>
    <property type="match status" value="1"/>
</dbReference>
<comment type="caution">
    <text evidence="3">The sequence shown here is derived from an EMBL/GenBank/DDBJ whole genome shotgun (WGS) entry which is preliminary data.</text>
</comment>
<gene>
    <name evidence="3" type="ORF">LTR05_001157</name>
</gene>
<reference evidence="3 4" key="1">
    <citation type="submission" date="2023-08" db="EMBL/GenBank/DDBJ databases">
        <title>Black Yeasts Isolated from many extreme environments.</title>
        <authorList>
            <person name="Coleine C."/>
            <person name="Stajich J.E."/>
            <person name="Selbmann L."/>
        </authorList>
    </citation>
    <scope>NUCLEOTIDE SEQUENCE [LARGE SCALE GENOMIC DNA]</scope>
    <source>
        <strain evidence="3 4">CCFEE 5910</strain>
    </source>
</reference>
<feature type="domain" description="Ubiquitin-like" evidence="2">
    <location>
        <begin position="270"/>
        <end position="348"/>
    </location>
</feature>
<evidence type="ECO:0000313" key="3">
    <source>
        <dbReference type="EMBL" id="KAK5090979.1"/>
    </source>
</evidence>
<dbReference type="InterPro" id="IPR029071">
    <property type="entry name" value="Ubiquitin-like_domsf"/>
</dbReference>
<name>A0AAN7T766_9EURO</name>
<feature type="compositionally biased region" description="Polar residues" evidence="1">
    <location>
        <begin position="91"/>
        <end position="122"/>
    </location>
</feature>
<dbReference type="InterPro" id="IPR032752">
    <property type="entry name" value="DC-UbP/UBTD2_N"/>
</dbReference>
<dbReference type="AlphaFoldDB" id="A0AAN7T766"/>
<dbReference type="InterPro" id="IPR038169">
    <property type="entry name" value="DC-UbP/UBTD2_N_sf"/>
</dbReference>
<sequence>MTSWIRVAIVPNQNNTFQQHLYGKNSSSDSKTNMGCGSSREARPEAADRPASVVPSTRANHTAGITSQTAINAPLSTTTSRHQSRLGPGVSRSNISTPRSSTTGRQFQQHEAPSTDPYNTALVSPRPWTSKDRTWTRSQLQRERTDFFETRVTGRPEIWSALKEVTQLIRMHDLADAQGILDAAGITMPTGKLEDGAYDERGMLYHLPANIITDPVNLVDDDGGETVIGEMSMDKKLEANALLPPASTTTDTAMQEKVDKGKDTIEKDGIKVKCRLSDRGGPDTVILIGKGQPVSVLVRRLRSEATVASSANVRIVYFGKILKEAQSLEDQGWQPGHVVQALVSNFGP</sequence>
<dbReference type="Pfam" id="PF16455">
    <property type="entry name" value="UBD"/>
    <property type="match status" value="1"/>
</dbReference>
<dbReference type="PANTHER" id="PTHR13609">
    <property type="entry name" value="UBIQUITIN DOMAIN CONTAINING 1 PROTEIN-RELATED"/>
    <property type="match status" value="1"/>
</dbReference>
<dbReference type="SUPFAM" id="SSF54236">
    <property type="entry name" value="Ubiquitin-like"/>
    <property type="match status" value="1"/>
</dbReference>
<feature type="compositionally biased region" description="Polar residues" evidence="1">
    <location>
        <begin position="19"/>
        <end position="36"/>
    </location>
</feature>
<dbReference type="PROSITE" id="PS50053">
    <property type="entry name" value="UBIQUITIN_2"/>
    <property type="match status" value="1"/>
</dbReference>
<evidence type="ECO:0000259" key="2">
    <source>
        <dbReference type="PROSITE" id="PS50053"/>
    </source>
</evidence>
<organism evidence="3 4">
    <name type="scientific">Lithohypha guttulata</name>
    <dbReference type="NCBI Taxonomy" id="1690604"/>
    <lineage>
        <taxon>Eukaryota</taxon>
        <taxon>Fungi</taxon>
        <taxon>Dikarya</taxon>
        <taxon>Ascomycota</taxon>
        <taxon>Pezizomycotina</taxon>
        <taxon>Eurotiomycetes</taxon>
        <taxon>Chaetothyriomycetidae</taxon>
        <taxon>Chaetothyriales</taxon>
        <taxon>Trichomeriaceae</taxon>
        <taxon>Lithohypha</taxon>
    </lineage>
</organism>
<accession>A0AAN7T766</accession>
<dbReference type="Proteomes" id="UP001309876">
    <property type="component" value="Unassembled WGS sequence"/>
</dbReference>
<dbReference type="EMBL" id="JAVRRJ010000001">
    <property type="protein sequence ID" value="KAK5090979.1"/>
    <property type="molecule type" value="Genomic_DNA"/>
</dbReference>
<feature type="region of interest" description="Disordered" evidence="1">
    <location>
        <begin position="19"/>
        <end position="130"/>
    </location>
</feature>
<evidence type="ECO:0000256" key="1">
    <source>
        <dbReference type="SAM" id="MobiDB-lite"/>
    </source>
</evidence>
<dbReference type="InterPro" id="IPR000626">
    <property type="entry name" value="Ubiquitin-like_dom"/>
</dbReference>
<proteinExistence type="predicted"/>
<protein>
    <recommendedName>
        <fullName evidence="2">Ubiquitin-like domain-containing protein</fullName>
    </recommendedName>
</protein>
<dbReference type="InterPro" id="IPR039869">
    <property type="entry name" value="UBTD1/2"/>
</dbReference>
<feature type="compositionally biased region" description="Polar residues" evidence="1">
    <location>
        <begin position="54"/>
        <end position="81"/>
    </location>
</feature>
<evidence type="ECO:0000313" key="4">
    <source>
        <dbReference type="Proteomes" id="UP001309876"/>
    </source>
</evidence>
<keyword evidence="4" id="KW-1185">Reference proteome</keyword>